<dbReference type="Proteomes" id="UP000324222">
    <property type="component" value="Unassembled WGS sequence"/>
</dbReference>
<proteinExistence type="predicted"/>
<name>A0A5B7IJ75_PORTR</name>
<sequence>MYPRGQSRSALNILTEILKSRHRNNAKEGKTIKYIKKKLYSVLTNCCMLQSCPRHASLLTHLWPAVYSYPCSGYLPNTHSSVIR</sequence>
<dbReference type="AlphaFoldDB" id="A0A5B7IJ75"/>
<organism evidence="1 2">
    <name type="scientific">Portunus trituberculatus</name>
    <name type="common">Swimming crab</name>
    <name type="synonym">Neptunus trituberculatus</name>
    <dbReference type="NCBI Taxonomy" id="210409"/>
    <lineage>
        <taxon>Eukaryota</taxon>
        <taxon>Metazoa</taxon>
        <taxon>Ecdysozoa</taxon>
        <taxon>Arthropoda</taxon>
        <taxon>Crustacea</taxon>
        <taxon>Multicrustacea</taxon>
        <taxon>Malacostraca</taxon>
        <taxon>Eumalacostraca</taxon>
        <taxon>Eucarida</taxon>
        <taxon>Decapoda</taxon>
        <taxon>Pleocyemata</taxon>
        <taxon>Brachyura</taxon>
        <taxon>Eubrachyura</taxon>
        <taxon>Portunoidea</taxon>
        <taxon>Portunidae</taxon>
        <taxon>Portuninae</taxon>
        <taxon>Portunus</taxon>
    </lineage>
</organism>
<keyword evidence="2" id="KW-1185">Reference proteome</keyword>
<evidence type="ECO:0000313" key="2">
    <source>
        <dbReference type="Proteomes" id="UP000324222"/>
    </source>
</evidence>
<dbReference type="EMBL" id="VSRR010057355">
    <property type="protein sequence ID" value="MPC81567.1"/>
    <property type="molecule type" value="Genomic_DNA"/>
</dbReference>
<accession>A0A5B7IJ75</accession>
<evidence type="ECO:0000313" key="1">
    <source>
        <dbReference type="EMBL" id="MPC81567.1"/>
    </source>
</evidence>
<gene>
    <name evidence="1" type="ORF">E2C01_076192</name>
</gene>
<reference evidence="1 2" key="1">
    <citation type="submission" date="2019-05" db="EMBL/GenBank/DDBJ databases">
        <title>Another draft genome of Portunus trituberculatus and its Hox gene families provides insights of decapod evolution.</title>
        <authorList>
            <person name="Jeong J.-H."/>
            <person name="Song I."/>
            <person name="Kim S."/>
            <person name="Choi T."/>
            <person name="Kim D."/>
            <person name="Ryu S."/>
            <person name="Kim W."/>
        </authorList>
    </citation>
    <scope>NUCLEOTIDE SEQUENCE [LARGE SCALE GENOMIC DNA]</scope>
    <source>
        <tissue evidence="1">Muscle</tissue>
    </source>
</reference>
<comment type="caution">
    <text evidence="1">The sequence shown here is derived from an EMBL/GenBank/DDBJ whole genome shotgun (WGS) entry which is preliminary data.</text>
</comment>
<protein>
    <submittedName>
        <fullName evidence="1">Uncharacterized protein</fullName>
    </submittedName>
</protein>